<dbReference type="SMART" id="SM00220">
    <property type="entry name" value="S_TKc"/>
    <property type="match status" value="1"/>
</dbReference>
<dbReference type="CDD" id="cd00180">
    <property type="entry name" value="PKc"/>
    <property type="match status" value="1"/>
</dbReference>
<dbReference type="VEuPathDB" id="FungiDB:MMYC01_209302"/>
<dbReference type="PROSITE" id="PS00107">
    <property type="entry name" value="PROTEIN_KINASE_ATP"/>
    <property type="match status" value="1"/>
</dbReference>
<evidence type="ECO:0000313" key="5">
    <source>
        <dbReference type="Proteomes" id="UP000078237"/>
    </source>
</evidence>
<evidence type="ECO:0000256" key="2">
    <source>
        <dbReference type="SAM" id="MobiDB-lite"/>
    </source>
</evidence>
<feature type="region of interest" description="Disordered" evidence="2">
    <location>
        <begin position="66"/>
        <end position="86"/>
    </location>
</feature>
<dbReference type="PANTHER" id="PTHR44167:SF24">
    <property type="entry name" value="SERINE_THREONINE-PROTEIN KINASE CHK2"/>
    <property type="match status" value="1"/>
</dbReference>
<dbReference type="SUPFAM" id="SSF56112">
    <property type="entry name" value="Protein kinase-like (PK-like)"/>
    <property type="match status" value="1"/>
</dbReference>
<name>A0A175VZN7_9PEZI</name>
<proteinExistence type="predicted"/>
<dbReference type="EMBL" id="LCTW02000196">
    <property type="protein sequence ID" value="KXX76725.1"/>
    <property type="molecule type" value="Genomic_DNA"/>
</dbReference>
<evidence type="ECO:0000313" key="4">
    <source>
        <dbReference type="EMBL" id="KXX76725.1"/>
    </source>
</evidence>
<dbReference type="GO" id="GO:0004674">
    <property type="term" value="F:protein serine/threonine kinase activity"/>
    <property type="evidence" value="ECO:0007669"/>
    <property type="project" value="TreeGrafter"/>
</dbReference>
<accession>A0A175VZN7</accession>
<keyword evidence="1" id="KW-0547">Nucleotide-binding</keyword>
<keyword evidence="4" id="KW-0808">Transferase</keyword>
<comment type="caution">
    <text evidence="4">The sequence shown here is derived from an EMBL/GenBank/DDBJ whole genome shotgun (WGS) entry which is preliminary data.</text>
</comment>
<dbReference type="Pfam" id="PF00069">
    <property type="entry name" value="Pkinase"/>
    <property type="match status" value="1"/>
</dbReference>
<dbReference type="GO" id="GO:0005524">
    <property type="term" value="F:ATP binding"/>
    <property type="evidence" value="ECO:0007669"/>
    <property type="project" value="UniProtKB-UniRule"/>
</dbReference>
<dbReference type="PANTHER" id="PTHR44167">
    <property type="entry name" value="OVARIAN-SPECIFIC SERINE/THREONINE-PROTEIN KINASE LOK-RELATED"/>
    <property type="match status" value="1"/>
</dbReference>
<gene>
    <name evidence="4" type="ORF">MMYC01_209302</name>
</gene>
<dbReference type="STRING" id="100816.A0A175VZN7"/>
<dbReference type="Proteomes" id="UP000078237">
    <property type="component" value="Unassembled WGS sequence"/>
</dbReference>
<dbReference type="InterPro" id="IPR000719">
    <property type="entry name" value="Prot_kinase_dom"/>
</dbReference>
<keyword evidence="4" id="KW-0418">Kinase</keyword>
<protein>
    <submittedName>
        <fullName evidence="4">Calcium/calmodulin-dependent protein kinase type 1</fullName>
    </submittedName>
</protein>
<dbReference type="Gene3D" id="1.10.510.10">
    <property type="entry name" value="Transferase(Phosphotransferase) domain 1"/>
    <property type="match status" value="1"/>
</dbReference>
<dbReference type="InterPro" id="IPR011009">
    <property type="entry name" value="Kinase-like_dom_sf"/>
</dbReference>
<dbReference type="Gene3D" id="3.30.200.20">
    <property type="entry name" value="Phosphorylase Kinase, domain 1"/>
    <property type="match status" value="1"/>
</dbReference>
<sequence>MSDRAFASLTPANALAKLAFSDVYDALTSRRQNNQTDGAQAALRRMFVEPEQTCDDEIVRLRREMGRTNYDTDGEASETLTEPDTDTEEQLQELGMIWVGRYLLGLQSPPAVPERGWAAGKGPLENMPIDLLLCTRSFAKSHDINLRNPHTRFNFFLESNGLFIMGCSRSPSAQLAVNGDAVMRRPYHLNQHSMKIQLDKLEYHFQWTEYAARDDFTVARRRYVARAHGGPPAASIDVEMPTPLPNKRTMGRWTLGDALGAGGHGRVFFASDPSGNVAAIKVVERTSRNCHGVDKEIKTLQELTNFAQRSDDGERILRMTEVIYSNSEEFSSKKAFDNVAIVLKPMTPQTFGDLVGTRSKGGSNGMTIEAATAFRAALLGVKVMHDGGWLHRDLKPTNIGLIGKPLRSVLLDIGTSRHIQAGGSLRPEPGTVGTVGYLAPELEREDYDHSIDIWSMGIILFELTYNYHPWKYAINPWRDGKTNEALRPSFQKSYQNAIEKMVRDYRNARVSPAKGYIHLGDLFAEMVRYRWAANNNAQRPDIDEVLQHPAWGPLLPESPQAKRRRLE</sequence>
<feature type="domain" description="Protein kinase" evidence="3">
    <location>
        <begin position="253"/>
        <end position="551"/>
    </location>
</feature>
<dbReference type="GO" id="GO:0005634">
    <property type="term" value="C:nucleus"/>
    <property type="evidence" value="ECO:0007669"/>
    <property type="project" value="TreeGrafter"/>
</dbReference>
<feature type="compositionally biased region" description="Acidic residues" evidence="2">
    <location>
        <begin position="72"/>
        <end position="86"/>
    </location>
</feature>
<keyword evidence="1" id="KW-0067">ATP-binding</keyword>
<feature type="binding site" evidence="1">
    <location>
        <position position="281"/>
    </location>
    <ligand>
        <name>ATP</name>
        <dbReference type="ChEBI" id="CHEBI:30616"/>
    </ligand>
</feature>
<dbReference type="AlphaFoldDB" id="A0A175VZN7"/>
<evidence type="ECO:0000256" key="1">
    <source>
        <dbReference type="PROSITE-ProRule" id="PRU10141"/>
    </source>
</evidence>
<reference evidence="4 5" key="1">
    <citation type="journal article" date="2016" name="Genome Announc.">
        <title>Genome Sequence of Madurella mycetomatis mm55, Isolated from a Human Mycetoma Case in Sudan.</title>
        <authorList>
            <person name="Smit S."/>
            <person name="Derks M.F."/>
            <person name="Bervoets S."/>
            <person name="Fahal A."/>
            <person name="van Leeuwen W."/>
            <person name="van Belkum A."/>
            <person name="van de Sande W.W."/>
        </authorList>
    </citation>
    <scope>NUCLEOTIDE SEQUENCE [LARGE SCALE GENOMIC DNA]</scope>
    <source>
        <strain evidence="5">mm55</strain>
    </source>
</reference>
<keyword evidence="5" id="KW-1185">Reference proteome</keyword>
<evidence type="ECO:0000259" key="3">
    <source>
        <dbReference type="PROSITE" id="PS50011"/>
    </source>
</evidence>
<dbReference type="PROSITE" id="PS50011">
    <property type="entry name" value="PROTEIN_KINASE_DOM"/>
    <property type="match status" value="1"/>
</dbReference>
<organism evidence="4 5">
    <name type="scientific">Madurella mycetomatis</name>
    <dbReference type="NCBI Taxonomy" id="100816"/>
    <lineage>
        <taxon>Eukaryota</taxon>
        <taxon>Fungi</taxon>
        <taxon>Dikarya</taxon>
        <taxon>Ascomycota</taxon>
        <taxon>Pezizomycotina</taxon>
        <taxon>Sordariomycetes</taxon>
        <taxon>Sordariomycetidae</taxon>
        <taxon>Sordariales</taxon>
        <taxon>Sordariales incertae sedis</taxon>
        <taxon>Madurella</taxon>
    </lineage>
</organism>
<dbReference type="InterPro" id="IPR017441">
    <property type="entry name" value="Protein_kinase_ATP_BS"/>
</dbReference>
<dbReference type="GO" id="GO:0044773">
    <property type="term" value="P:mitotic DNA damage checkpoint signaling"/>
    <property type="evidence" value="ECO:0007669"/>
    <property type="project" value="TreeGrafter"/>
</dbReference>
<dbReference type="OrthoDB" id="5189074at2759"/>